<dbReference type="PANTHER" id="PTHR31212:SF4">
    <property type="entry name" value="ALPHA-KETOGLUTARATE-DEPENDENT DIOXYGENASE ALKB HOMOLOG 3"/>
    <property type="match status" value="1"/>
</dbReference>
<keyword evidence="2 4" id="KW-0863">Zinc-finger</keyword>
<dbReference type="PANTHER" id="PTHR31212">
    <property type="entry name" value="ALPHA-KETOGLUTARATE-DEPENDENT DIOXYGENASE ALKB HOMOLOG 3"/>
    <property type="match status" value="1"/>
</dbReference>
<gene>
    <name evidence="8" type="ORF">SEUCBS140593_001436</name>
</gene>
<comment type="caution">
    <text evidence="8">The sequence shown here is derived from an EMBL/GenBank/DDBJ whole genome shotgun (WGS) entry which is preliminary data.</text>
</comment>
<feature type="compositionally biased region" description="Basic and acidic residues" evidence="5">
    <location>
        <begin position="386"/>
        <end position="403"/>
    </location>
</feature>
<feature type="compositionally biased region" description="Basic and acidic residues" evidence="5">
    <location>
        <begin position="252"/>
        <end position="264"/>
    </location>
</feature>
<feature type="region of interest" description="Disordered" evidence="5">
    <location>
        <begin position="382"/>
        <end position="405"/>
    </location>
</feature>
<organism evidence="8 9">
    <name type="scientific">Sporothrix eucalyptigena</name>
    <dbReference type="NCBI Taxonomy" id="1812306"/>
    <lineage>
        <taxon>Eukaryota</taxon>
        <taxon>Fungi</taxon>
        <taxon>Dikarya</taxon>
        <taxon>Ascomycota</taxon>
        <taxon>Pezizomycotina</taxon>
        <taxon>Sordariomycetes</taxon>
        <taxon>Sordariomycetidae</taxon>
        <taxon>Ophiostomatales</taxon>
        <taxon>Ophiostomataceae</taxon>
        <taxon>Sporothrix</taxon>
    </lineage>
</organism>
<dbReference type="PROSITE" id="PS51471">
    <property type="entry name" value="FE2OG_OXY"/>
    <property type="match status" value="1"/>
</dbReference>
<evidence type="ECO:0000256" key="2">
    <source>
        <dbReference type="ARBA" id="ARBA00022771"/>
    </source>
</evidence>
<evidence type="ECO:0000259" key="7">
    <source>
        <dbReference type="PROSITE" id="PS51999"/>
    </source>
</evidence>
<feature type="domain" description="GRF-type" evidence="7">
    <location>
        <begin position="468"/>
        <end position="513"/>
    </location>
</feature>
<dbReference type="EMBL" id="CAWUHD010000008">
    <property type="protein sequence ID" value="CAK7212200.1"/>
    <property type="molecule type" value="Genomic_DNA"/>
</dbReference>
<dbReference type="Proteomes" id="UP001642482">
    <property type="component" value="Unassembled WGS sequence"/>
</dbReference>
<protein>
    <recommendedName>
        <fullName evidence="10">GRF zinc finger domain containing protein</fullName>
    </recommendedName>
</protein>
<keyword evidence="3" id="KW-0862">Zinc</keyword>
<dbReference type="InterPro" id="IPR005123">
    <property type="entry name" value="Oxoglu/Fe-dep_dioxygenase_dom"/>
</dbReference>
<reference evidence="8 9" key="1">
    <citation type="submission" date="2024-01" db="EMBL/GenBank/DDBJ databases">
        <authorList>
            <person name="Allen C."/>
            <person name="Tagirdzhanova G."/>
        </authorList>
    </citation>
    <scope>NUCLEOTIDE SEQUENCE [LARGE SCALE GENOMIC DNA]</scope>
</reference>
<evidence type="ECO:0000313" key="9">
    <source>
        <dbReference type="Proteomes" id="UP001642482"/>
    </source>
</evidence>
<evidence type="ECO:0000259" key="6">
    <source>
        <dbReference type="PROSITE" id="PS51471"/>
    </source>
</evidence>
<dbReference type="PROSITE" id="PS51999">
    <property type="entry name" value="ZF_GRF"/>
    <property type="match status" value="1"/>
</dbReference>
<feature type="region of interest" description="Disordered" evidence="5">
    <location>
        <begin position="1"/>
        <end position="44"/>
    </location>
</feature>
<name>A0ABP0AY36_9PEZI</name>
<keyword evidence="1" id="KW-0479">Metal-binding</keyword>
<evidence type="ECO:0000256" key="4">
    <source>
        <dbReference type="PROSITE-ProRule" id="PRU01343"/>
    </source>
</evidence>
<evidence type="ECO:0008006" key="10">
    <source>
        <dbReference type="Google" id="ProtNLM"/>
    </source>
</evidence>
<dbReference type="Pfam" id="PF06839">
    <property type="entry name" value="Zn_ribbon_GRF"/>
    <property type="match status" value="1"/>
</dbReference>
<evidence type="ECO:0000256" key="1">
    <source>
        <dbReference type="ARBA" id="ARBA00022723"/>
    </source>
</evidence>
<dbReference type="Pfam" id="PF13532">
    <property type="entry name" value="2OG-FeII_Oxy_2"/>
    <property type="match status" value="1"/>
</dbReference>
<sequence length="547" mass="60469">MDAFVTRQKKRKLNSPSPPPSRLSVTGANSGPNAAASFGDGYPDEEDSTEIKLAILASLLNDDSGTVDLDQNVLLELLLAHDGSVAAASEAFHNRPDKWKNKKKLKGLDGGSGSGVIGQQTSLRGVFASGGDNPSSPEKKVCPATTLLSKRGRTLYLYDPVDVEAHTPCTLIHNFLPADMANDLLREMLAEAKTFGAPYTFKLFDQVVSSPHTSCFYLESAAEAKKATAGRPAGTISSGGDSKYGGYHPRGNRPEPEDRPRPEDDTFVLTAETHEGYRYNGSRLSDIRTVTPHMARVKPIVEEAVNKAIQQRISTHYPGGRKLRYQNPNPWKPNAAFVNCYNGGQENVGWHSDHLTYLGPRAVIGSMSLGVAREFRVRRIVPRDPAASDEKDGRAKKPTKEDDAAGQISIHLPHNSLLIMHAEMQEEWKHCVAAAASIDPHPIAGIKRINVTYRDYRADFHPNYTPRCKCGIAAVLRVVQRKQENHGRYFWMCHASNIPDREGCTFFQWAEFDDDGVPIWKVKENEKEKEKAKWVAAQTTQNDTITQ</sequence>
<feature type="domain" description="Fe2OG dioxygenase" evidence="6">
    <location>
        <begin position="332"/>
        <end position="457"/>
    </location>
</feature>
<feature type="compositionally biased region" description="Polar residues" evidence="5">
    <location>
        <begin position="23"/>
        <end position="32"/>
    </location>
</feature>
<accession>A0ABP0AY36</accession>
<evidence type="ECO:0000256" key="3">
    <source>
        <dbReference type="ARBA" id="ARBA00022833"/>
    </source>
</evidence>
<dbReference type="InterPro" id="IPR010666">
    <property type="entry name" value="Znf_GRF"/>
</dbReference>
<dbReference type="InterPro" id="IPR037151">
    <property type="entry name" value="AlkB-like_sf"/>
</dbReference>
<feature type="region of interest" description="Disordered" evidence="5">
    <location>
        <begin position="227"/>
        <end position="264"/>
    </location>
</feature>
<dbReference type="InterPro" id="IPR027450">
    <property type="entry name" value="AlkB-like"/>
</dbReference>
<keyword evidence="9" id="KW-1185">Reference proteome</keyword>
<dbReference type="InterPro" id="IPR032854">
    <property type="entry name" value="ALKBH3"/>
</dbReference>
<evidence type="ECO:0000313" key="8">
    <source>
        <dbReference type="EMBL" id="CAK7212200.1"/>
    </source>
</evidence>
<dbReference type="SUPFAM" id="SSF51197">
    <property type="entry name" value="Clavaminate synthase-like"/>
    <property type="match status" value="1"/>
</dbReference>
<proteinExistence type="predicted"/>
<dbReference type="Gene3D" id="2.60.120.590">
    <property type="entry name" value="Alpha-ketoglutarate-dependent dioxygenase AlkB-like"/>
    <property type="match status" value="1"/>
</dbReference>
<evidence type="ECO:0000256" key="5">
    <source>
        <dbReference type="SAM" id="MobiDB-lite"/>
    </source>
</evidence>